<gene>
    <name evidence="2" type="ORF">CKO31_23520</name>
</gene>
<proteinExistence type="predicted"/>
<evidence type="ECO:0000313" key="3">
    <source>
        <dbReference type="Proteomes" id="UP000748752"/>
    </source>
</evidence>
<sequence>MTIDDDKLLPHERLDFGASHYEDLGRVPDSVINEKYIKGEIRIVTEQARYPLNTIAAMVEEKGYRLSPEYQRRHRWSVQKQSRLIESLIMNVPVPPIFLYEYEYSKYEVMDGLQRLTALHDFYRDRICLEGLEQWPELNGRTYSALPEKVREGIDRRYLSSVILLKETAKSEEEALRLKQLVFERINSGGVKLEPQETRNAILDGPMNQKCVELSRDGALCRLWGHDRGQVSGHDRGQVSHVTPRVL</sequence>
<reference evidence="2 3" key="1">
    <citation type="journal article" date="2020" name="Microorganisms">
        <title>Osmotic Adaptation and Compatible Solute Biosynthesis of Phototrophic Bacteria as Revealed from Genome Analyses.</title>
        <authorList>
            <person name="Imhoff J.F."/>
            <person name="Rahn T."/>
            <person name="Kunzel S."/>
            <person name="Keller A."/>
            <person name="Neulinger S.C."/>
        </authorList>
    </citation>
    <scope>NUCLEOTIDE SEQUENCE [LARGE SCALE GENOMIC DNA]</scope>
    <source>
        <strain evidence="2 3">DSM 6210</strain>
    </source>
</reference>
<comment type="caution">
    <text evidence="2">The sequence shown here is derived from an EMBL/GenBank/DDBJ whole genome shotgun (WGS) entry which is preliminary data.</text>
</comment>
<accession>A0ABS1CP84</accession>
<keyword evidence="3" id="KW-1185">Reference proteome</keyword>
<dbReference type="InterPro" id="IPR036086">
    <property type="entry name" value="ParB/Sulfiredoxin_sf"/>
</dbReference>
<dbReference type="InterPro" id="IPR004919">
    <property type="entry name" value="GmrSD_N"/>
</dbReference>
<dbReference type="SUPFAM" id="SSF110849">
    <property type="entry name" value="ParB/Sulfiredoxin"/>
    <property type="match status" value="1"/>
</dbReference>
<evidence type="ECO:0000259" key="1">
    <source>
        <dbReference type="Pfam" id="PF03235"/>
    </source>
</evidence>
<dbReference type="EMBL" id="NRRV01000103">
    <property type="protein sequence ID" value="MBK1633657.1"/>
    <property type="molecule type" value="Genomic_DNA"/>
</dbReference>
<organism evidence="2 3">
    <name type="scientific">Thiohalocapsa halophila</name>
    <dbReference type="NCBI Taxonomy" id="69359"/>
    <lineage>
        <taxon>Bacteria</taxon>
        <taxon>Pseudomonadati</taxon>
        <taxon>Pseudomonadota</taxon>
        <taxon>Gammaproteobacteria</taxon>
        <taxon>Chromatiales</taxon>
        <taxon>Chromatiaceae</taxon>
        <taxon>Thiohalocapsa</taxon>
    </lineage>
</organism>
<evidence type="ECO:0000313" key="2">
    <source>
        <dbReference type="EMBL" id="MBK1633657.1"/>
    </source>
</evidence>
<dbReference type="Pfam" id="PF03235">
    <property type="entry name" value="GmrSD_N"/>
    <property type="match status" value="1"/>
</dbReference>
<dbReference type="RefSeq" id="WP_200242659.1">
    <property type="nucleotide sequence ID" value="NZ_NRRV01000103.1"/>
</dbReference>
<protein>
    <recommendedName>
        <fullName evidence="1">GmrSD restriction endonucleases N-terminal domain-containing protein</fullName>
    </recommendedName>
</protein>
<name>A0ABS1CP84_9GAMM</name>
<dbReference type="PANTHER" id="PTHR39639">
    <property type="entry name" value="CHROMOSOME 16, WHOLE GENOME SHOTGUN SEQUENCE"/>
    <property type="match status" value="1"/>
</dbReference>
<dbReference type="Proteomes" id="UP000748752">
    <property type="component" value="Unassembled WGS sequence"/>
</dbReference>
<dbReference type="PANTHER" id="PTHR39639:SF1">
    <property type="entry name" value="DUF262 DOMAIN-CONTAINING PROTEIN"/>
    <property type="match status" value="1"/>
</dbReference>
<feature type="domain" description="GmrSD restriction endonucleases N-terminal" evidence="1">
    <location>
        <begin position="66"/>
        <end position="203"/>
    </location>
</feature>